<dbReference type="GO" id="GO:0005615">
    <property type="term" value="C:extracellular space"/>
    <property type="evidence" value="ECO:0007669"/>
    <property type="project" value="InterPro"/>
</dbReference>
<keyword evidence="6" id="KW-0325">Glycoprotein</keyword>
<comment type="caution">
    <text evidence="9">The sequence shown here is derived from an EMBL/GenBank/DDBJ whole genome shotgun (WGS) entry which is preliminary data.</text>
</comment>
<dbReference type="InterPro" id="IPR036186">
    <property type="entry name" value="Serpin_sf"/>
</dbReference>
<keyword evidence="3" id="KW-0964">Secreted</keyword>
<evidence type="ECO:0000256" key="5">
    <source>
        <dbReference type="ARBA" id="ARBA00022900"/>
    </source>
</evidence>
<protein>
    <recommendedName>
        <fullName evidence="8">Serpin domain-containing protein</fullName>
    </recommendedName>
</protein>
<accession>A0AAQ4DIW5</accession>
<keyword evidence="10" id="KW-1185">Reference proteome</keyword>
<dbReference type="PANTHER" id="PTHR11461:SF211">
    <property type="entry name" value="GH10112P-RELATED"/>
    <property type="match status" value="1"/>
</dbReference>
<evidence type="ECO:0000256" key="4">
    <source>
        <dbReference type="ARBA" id="ARBA00022690"/>
    </source>
</evidence>
<dbReference type="PANTHER" id="PTHR11461">
    <property type="entry name" value="SERINE PROTEASE INHIBITOR, SERPIN"/>
    <property type="match status" value="1"/>
</dbReference>
<dbReference type="Pfam" id="PF00079">
    <property type="entry name" value="Serpin"/>
    <property type="match status" value="1"/>
</dbReference>
<comment type="subcellular location">
    <subcellularLocation>
        <location evidence="1">Secreted</location>
    </subcellularLocation>
</comment>
<reference evidence="9 10" key="1">
    <citation type="journal article" date="2023" name="Arcadia Sci">
        <title>De novo assembly of a long-read Amblyomma americanum tick genome.</title>
        <authorList>
            <person name="Chou S."/>
            <person name="Poskanzer K.E."/>
            <person name="Rollins M."/>
            <person name="Thuy-Boun P.S."/>
        </authorList>
    </citation>
    <scope>NUCLEOTIDE SEQUENCE [LARGE SCALE GENOMIC DNA]</scope>
    <source>
        <strain evidence="9">F_SG_1</strain>
        <tissue evidence="9">Salivary glands</tissue>
    </source>
</reference>
<comment type="similarity">
    <text evidence="2 7">Belongs to the serpin family.</text>
</comment>
<evidence type="ECO:0000313" key="10">
    <source>
        <dbReference type="Proteomes" id="UP001321473"/>
    </source>
</evidence>
<dbReference type="AlphaFoldDB" id="A0AAQ4DIW5"/>
<dbReference type="GO" id="GO:0004867">
    <property type="term" value="F:serine-type endopeptidase inhibitor activity"/>
    <property type="evidence" value="ECO:0007669"/>
    <property type="project" value="UniProtKB-KW"/>
</dbReference>
<keyword evidence="4" id="KW-0646">Protease inhibitor</keyword>
<dbReference type="EMBL" id="JARKHS020030112">
    <property type="protein sequence ID" value="KAK8762405.1"/>
    <property type="molecule type" value="Genomic_DNA"/>
</dbReference>
<dbReference type="InterPro" id="IPR042178">
    <property type="entry name" value="Serpin_sf_1"/>
</dbReference>
<sequence length="341" mass="38109">MVLAGARNDRVKQLSTALHVDVTEDRLHDLLRVALARIRDCGSRVELRVVSRVCTDTSFPILDCYLNFLKSHYGSELKSVDFKSQHEKIRLEVNSWVEQVTVFKIKDLLAEGGVDGSTVLSLVNAVYFKGLWETQFLTELTGPCDFRVDLKTTIQVDMMHHEGDYRMSRSEKLKVRALEVPYQGRKASMVVLIPDDIEGLSYLEEHLSADALAELLQDLSVSSEIQLSLPKFKVEQSTNLEESLKALGVKDLFTSSADLSGISPKAELRVSKVVHKAFIEVDEKGTKAAAATEASISCDCACKDAEFVVDRSYMFLIRCHDPDLILFTGSVRRPKGVSHQI</sequence>
<dbReference type="Proteomes" id="UP001321473">
    <property type="component" value="Unassembled WGS sequence"/>
</dbReference>
<keyword evidence="5" id="KW-0722">Serine protease inhibitor</keyword>
<feature type="domain" description="Serpin" evidence="8">
    <location>
        <begin position="1"/>
        <end position="334"/>
    </location>
</feature>
<evidence type="ECO:0000256" key="1">
    <source>
        <dbReference type="ARBA" id="ARBA00004613"/>
    </source>
</evidence>
<dbReference type="Gene3D" id="3.30.497.10">
    <property type="entry name" value="Antithrombin, subunit I, domain 2"/>
    <property type="match status" value="1"/>
</dbReference>
<dbReference type="InterPro" id="IPR042185">
    <property type="entry name" value="Serpin_sf_2"/>
</dbReference>
<name>A0AAQ4DIW5_AMBAM</name>
<evidence type="ECO:0000259" key="8">
    <source>
        <dbReference type="SMART" id="SM00093"/>
    </source>
</evidence>
<evidence type="ECO:0000256" key="2">
    <source>
        <dbReference type="ARBA" id="ARBA00009500"/>
    </source>
</evidence>
<proteinExistence type="inferred from homology"/>
<dbReference type="Gene3D" id="2.30.39.10">
    <property type="entry name" value="Alpha-1-antitrypsin, domain 1"/>
    <property type="match status" value="1"/>
</dbReference>
<evidence type="ECO:0000256" key="7">
    <source>
        <dbReference type="RuleBase" id="RU000411"/>
    </source>
</evidence>
<evidence type="ECO:0000256" key="3">
    <source>
        <dbReference type="ARBA" id="ARBA00022525"/>
    </source>
</evidence>
<dbReference type="SMART" id="SM00093">
    <property type="entry name" value="SERPIN"/>
    <property type="match status" value="1"/>
</dbReference>
<gene>
    <name evidence="9" type="ORF">V5799_026315</name>
</gene>
<evidence type="ECO:0000313" key="9">
    <source>
        <dbReference type="EMBL" id="KAK8762405.1"/>
    </source>
</evidence>
<dbReference type="SUPFAM" id="SSF56574">
    <property type="entry name" value="Serpins"/>
    <property type="match status" value="1"/>
</dbReference>
<evidence type="ECO:0000256" key="6">
    <source>
        <dbReference type="ARBA" id="ARBA00023180"/>
    </source>
</evidence>
<dbReference type="InterPro" id="IPR000215">
    <property type="entry name" value="Serpin_fam"/>
</dbReference>
<organism evidence="9 10">
    <name type="scientific">Amblyomma americanum</name>
    <name type="common">Lone star tick</name>
    <dbReference type="NCBI Taxonomy" id="6943"/>
    <lineage>
        <taxon>Eukaryota</taxon>
        <taxon>Metazoa</taxon>
        <taxon>Ecdysozoa</taxon>
        <taxon>Arthropoda</taxon>
        <taxon>Chelicerata</taxon>
        <taxon>Arachnida</taxon>
        <taxon>Acari</taxon>
        <taxon>Parasitiformes</taxon>
        <taxon>Ixodida</taxon>
        <taxon>Ixodoidea</taxon>
        <taxon>Ixodidae</taxon>
        <taxon>Amblyomminae</taxon>
        <taxon>Amblyomma</taxon>
    </lineage>
</organism>
<dbReference type="CDD" id="cd00172">
    <property type="entry name" value="serpin"/>
    <property type="match status" value="1"/>
</dbReference>
<dbReference type="InterPro" id="IPR023796">
    <property type="entry name" value="Serpin_dom"/>
</dbReference>